<dbReference type="GO" id="GO:0016853">
    <property type="term" value="F:isomerase activity"/>
    <property type="evidence" value="ECO:0007669"/>
    <property type="project" value="UniProtKB-KW"/>
</dbReference>
<keyword evidence="4" id="KW-1185">Reference proteome</keyword>
<evidence type="ECO:0000313" key="3">
    <source>
        <dbReference type="EMBL" id="AAM23927.1"/>
    </source>
</evidence>
<feature type="domain" description="UDP-N-acetylglucosamine 2-epimerase" evidence="2">
    <location>
        <begin position="22"/>
        <end position="359"/>
    </location>
</feature>
<gene>
    <name evidence="3" type="primary">WecB2</name>
    <name evidence="3" type="ordered locus">TTE0661</name>
</gene>
<evidence type="ECO:0000313" key="4">
    <source>
        <dbReference type="Proteomes" id="UP000000555"/>
    </source>
</evidence>
<keyword evidence="1" id="KW-0413">Isomerase</keyword>
<dbReference type="PANTHER" id="PTHR43174:SF1">
    <property type="entry name" value="UDP-N-ACETYLGLUCOSAMINE 2-EPIMERASE"/>
    <property type="match status" value="1"/>
</dbReference>
<evidence type="ECO:0000256" key="1">
    <source>
        <dbReference type="RuleBase" id="RU003513"/>
    </source>
</evidence>
<evidence type="ECO:0000259" key="2">
    <source>
        <dbReference type="Pfam" id="PF02350"/>
    </source>
</evidence>
<dbReference type="EMBL" id="AE008691">
    <property type="protein sequence ID" value="AAM23927.1"/>
    <property type="molecule type" value="Genomic_DNA"/>
</dbReference>
<dbReference type="Pfam" id="PF02350">
    <property type="entry name" value="Epimerase_2"/>
    <property type="match status" value="1"/>
</dbReference>
<dbReference type="CDD" id="cd03786">
    <property type="entry name" value="GTB_UDP-GlcNAc_2-Epimerase"/>
    <property type="match status" value="1"/>
</dbReference>
<comment type="similarity">
    <text evidence="1">Belongs to the UDP-N-acetylglucosamine 2-epimerase family.</text>
</comment>
<reference evidence="3 4" key="1">
    <citation type="journal article" date="2002" name="Genome Res.">
        <title>A complete sequence of the T. tengcongensis genome.</title>
        <authorList>
            <person name="Bao Q."/>
            <person name="Tian Y."/>
            <person name="Li W."/>
            <person name="Xu Z."/>
            <person name="Xuan Z."/>
            <person name="Hu S."/>
            <person name="Dong W."/>
            <person name="Yang J."/>
            <person name="Chen Y."/>
            <person name="Xue Y."/>
            <person name="Xu Y."/>
            <person name="Lai X."/>
            <person name="Huang L."/>
            <person name="Dong X."/>
            <person name="Ma Y."/>
            <person name="Ling L."/>
            <person name="Tan H."/>
            <person name="Chen R."/>
            <person name="Wang J."/>
            <person name="Yu J."/>
            <person name="Yang H."/>
        </authorList>
    </citation>
    <scope>NUCLEOTIDE SEQUENCE [LARGE SCALE GENOMIC DNA]</scope>
    <source>
        <strain evidence="4">DSM 15242 / JCM 11007 / NBRC 100824 / MB4</strain>
    </source>
</reference>
<dbReference type="OrthoDB" id="9803238at2"/>
<dbReference type="AlphaFoldDB" id="Q8RBZ3"/>
<dbReference type="SUPFAM" id="SSF53756">
    <property type="entry name" value="UDP-Glycosyltransferase/glycogen phosphorylase"/>
    <property type="match status" value="1"/>
</dbReference>
<sequence>MKIVTIIGTRPQFIKAATVSRKLKDFNDMKEIIVHTGQHYDDNMSDIFFKELEIPQPDYYLGIGSGSHGVQTAHMLEKIEDVLIKEKPDVVLIYGDTNSTLAGTLAASKLQIPVAHVEAGLRSFNRKMPEEINRIVADHVSDLLFAPTKVAVNNLINEGIAEDRIYYVGDVMFDAAIFYGEKAGQQSKILETLDLKPKEYILSTIHRAYNTDIPERLKTIFNALCKIGKDITIVMPLHPRTKAALLREGLYEKVSEKLKIIEPVGYLDMVKLEKNAKLIITDSGGVQKEAFFYKVLCVTLREETEWVELVDLGWNYLVPPDCEKFIEESIRKVLNAPHGLDAEPYGDGKAAEKIVKVLRKYLL</sequence>
<dbReference type="STRING" id="273068.TTE0661"/>
<dbReference type="KEGG" id="tte:TTE0661"/>
<dbReference type="PANTHER" id="PTHR43174">
    <property type="entry name" value="UDP-N-ACETYLGLUCOSAMINE 2-EPIMERASE"/>
    <property type="match status" value="1"/>
</dbReference>
<protein>
    <submittedName>
        <fullName evidence="3">UDP-N-acetylglucosamine 2-epimerase</fullName>
    </submittedName>
</protein>
<proteinExistence type="inferred from homology"/>
<dbReference type="InterPro" id="IPR003331">
    <property type="entry name" value="UDP_GlcNAc_Epimerase_2_dom"/>
</dbReference>
<dbReference type="HOGENOM" id="CLU_041674_0_1_9"/>
<organism evidence="3 4">
    <name type="scientific">Caldanaerobacter subterraneus subsp. tengcongensis (strain DSM 15242 / JCM 11007 / NBRC 100824 / MB4)</name>
    <name type="common">Thermoanaerobacter tengcongensis</name>
    <dbReference type="NCBI Taxonomy" id="273068"/>
    <lineage>
        <taxon>Bacteria</taxon>
        <taxon>Bacillati</taxon>
        <taxon>Bacillota</taxon>
        <taxon>Clostridia</taxon>
        <taxon>Thermoanaerobacterales</taxon>
        <taxon>Thermoanaerobacteraceae</taxon>
        <taxon>Caldanaerobacter</taxon>
    </lineage>
</organism>
<dbReference type="Gene3D" id="3.40.50.2000">
    <property type="entry name" value="Glycogen Phosphorylase B"/>
    <property type="match status" value="2"/>
</dbReference>
<dbReference type="eggNOG" id="COG0381">
    <property type="taxonomic scope" value="Bacteria"/>
</dbReference>
<name>Q8RBZ3_CALS4</name>
<dbReference type="Proteomes" id="UP000000555">
    <property type="component" value="Chromosome"/>
</dbReference>
<dbReference type="NCBIfam" id="TIGR00236">
    <property type="entry name" value="wecB"/>
    <property type="match status" value="1"/>
</dbReference>
<dbReference type="RefSeq" id="WP_011025069.1">
    <property type="nucleotide sequence ID" value="NC_003869.1"/>
</dbReference>
<dbReference type="InterPro" id="IPR029767">
    <property type="entry name" value="WecB-like"/>
</dbReference>
<accession>Q8RBZ3</accession>